<sequence length="340" mass="37333">MQRVVEIEEPGQHSDFFLKEFMRRTLMVITMITLFLFGWWQVPALAEPAVAVITAAQSAAQPIPRRGTLYRITQPKQHGRPGHTAWLFGTVHVGNASFYPLEPTVMQALARAGTLVLELDPADQPALQAAFARHGLLPAPQTIDRVVSPSTFAQLQPVLTRLGVPLNTVTSMKPWAIANVLLAVALEQAGYARELGIEVHLLAKAAGKPVLALESADYQLGLFDTLDASQQEQYLRECLESITSGKMQQQARAMMNAWGRADGAMLEHLLRDELAETTVTADFARRILLGQRNPVMAQVIGQLMAREASSFVAIGLLHLVGEDGVPALLARRGYRVEKVY</sequence>
<name>A0ABP7T6W5_9BURK</name>
<keyword evidence="1" id="KW-0472">Membrane</keyword>
<dbReference type="InterPro" id="IPR002816">
    <property type="entry name" value="TraB/PrgY/GumN_fam"/>
</dbReference>
<evidence type="ECO:0000313" key="2">
    <source>
        <dbReference type="EMBL" id="GAA4021975.1"/>
    </source>
</evidence>
<keyword evidence="1" id="KW-0812">Transmembrane</keyword>
<dbReference type="Pfam" id="PF01963">
    <property type="entry name" value="TraB_PrgY_gumN"/>
    <property type="match status" value="1"/>
</dbReference>
<proteinExistence type="predicted"/>
<dbReference type="EMBL" id="BAAAZE010000008">
    <property type="protein sequence ID" value="GAA4021975.1"/>
    <property type="molecule type" value="Genomic_DNA"/>
</dbReference>
<dbReference type="RefSeq" id="WP_344763041.1">
    <property type="nucleotide sequence ID" value="NZ_BAAAZE010000008.1"/>
</dbReference>
<evidence type="ECO:0000313" key="3">
    <source>
        <dbReference type="Proteomes" id="UP001501353"/>
    </source>
</evidence>
<accession>A0ABP7T6W5</accession>
<dbReference type="InterPro" id="IPR047111">
    <property type="entry name" value="YbaP-like"/>
</dbReference>
<organism evidence="2 3">
    <name type="scientific">Actimicrobium antarcticum</name>
    <dbReference type="NCBI Taxonomy" id="1051899"/>
    <lineage>
        <taxon>Bacteria</taxon>
        <taxon>Pseudomonadati</taxon>
        <taxon>Pseudomonadota</taxon>
        <taxon>Betaproteobacteria</taxon>
        <taxon>Burkholderiales</taxon>
        <taxon>Oxalobacteraceae</taxon>
        <taxon>Actimicrobium</taxon>
    </lineage>
</organism>
<keyword evidence="1" id="KW-1133">Transmembrane helix</keyword>
<keyword evidence="3" id="KW-1185">Reference proteome</keyword>
<reference evidence="3" key="1">
    <citation type="journal article" date="2019" name="Int. J. Syst. Evol. Microbiol.">
        <title>The Global Catalogue of Microorganisms (GCM) 10K type strain sequencing project: providing services to taxonomists for standard genome sequencing and annotation.</title>
        <authorList>
            <consortium name="The Broad Institute Genomics Platform"/>
            <consortium name="The Broad Institute Genome Sequencing Center for Infectious Disease"/>
            <person name="Wu L."/>
            <person name="Ma J."/>
        </authorList>
    </citation>
    <scope>NUCLEOTIDE SEQUENCE [LARGE SCALE GENOMIC DNA]</scope>
    <source>
        <strain evidence="3">JCM 16673</strain>
    </source>
</reference>
<protein>
    <submittedName>
        <fullName evidence="2">TraB/GumN family protein</fullName>
    </submittedName>
</protein>
<dbReference type="PANTHER" id="PTHR40590">
    <property type="entry name" value="CYTOPLASMIC PROTEIN-RELATED"/>
    <property type="match status" value="1"/>
</dbReference>
<gene>
    <name evidence="2" type="ORF">GCM10022212_18750</name>
</gene>
<comment type="caution">
    <text evidence="2">The sequence shown here is derived from an EMBL/GenBank/DDBJ whole genome shotgun (WGS) entry which is preliminary data.</text>
</comment>
<evidence type="ECO:0000256" key="1">
    <source>
        <dbReference type="SAM" id="Phobius"/>
    </source>
</evidence>
<dbReference type="PANTHER" id="PTHR40590:SF1">
    <property type="entry name" value="CYTOPLASMIC PROTEIN"/>
    <property type="match status" value="1"/>
</dbReference>
<dbReference type="CDD" id="cd14789">
    <property type="entry name" value="Tiki"/>
    <property type="match status" value="1"/>
</dbReference>
<feature type="transmembrane region" description="Helical" evidence="1">
    <location>
        <begin position="21"/>
        <end position="40"/>
    </location>
</feature>
<dbReference type="Proteomes" id="UP001501353">
    <property type="component" value="Unassembled WGS sequence"/>
</dbReference>